<protein>
    <submittedName>
        <fullName evidence="2">Uncharacterized protein</fullName>
    </submittedName>
</protein>
<feature type="non-terminal residue" evidence="2">
    <location>
        <position position="1"/>
    </location>
</feature>
<proteinExistence type="predicted"/>
<comment type="caution">
    <text evidence="2">The sequence shown here is derived from an EMBL/GenBank/DDBJ whole genome shotgun (WGS) entry which is preliminary data.</text>
</comment>
<gene>
    <name evidence="2" type="ORF">KIPB_012272</name>
</gene>
<dbReference type="Proteomes" id="UP000265618">
    <property type="component" value="Unassembled WGS sequence"/>
</dbReference>
<feature type="non-terminal residue" evidence="2">
    <location>
        <position position="185"/>
    </location>
</feature>
<accession>A0A9K3D9G6</accession>
<organism evidence="2 3">
    <name type="scientific">Kipferlia bialata</name>
    <dbReference type="NCBI Taxonomy" id="797122"/>
    <lineage>
        <taxon>Eukaryota</taxon>
        <taxon>Metamonada</taxon>
        <taxon>Carpediemonas-like organisms</taxon>
        <taxon>Kipferlia</taxon>
    </lineage>
</organism>
<feature type="region of interest" description="Disordered" evidence="1">
    <location>
        <begin position="102"/>
        <end position="126"/>
    </location>
</feature>
<evidence type="ECO:0000256" key="1">
    <source>
        <dbReference type="SAM" id="MobiDB-lite"/>
    </source>
</evidence>
<evidence type="ECO:0000313" key="2">
    <source>
        <dbReference type="EMBL" id="GIQ89723.1"/>
    </source>
</evidence>
<evidence type="ECO:0000313" key="3">
    <source>
        <dbReference type="Proteomes" id="UP000265618"/>
    </source>
</evidence>
<dbReference type="AlphaFoldDB" id="A0A9K3D9G6"/>
<sequence>SHDVLRADLLDTVGTSTQTVTKRLQAQGVDLATLRTESADLAQNKASKDDLARMVQDMERAIKGVSISAVESAAAGANQIQSTLSIERQKHSDALDALKAEADSMEERVDRERQRDRETEADSMEERVDRLFDELGTKASRSAVQTLTDTLEGKAAVEDMCALLDLKPNTEDVNEALGGVSDQLS</sequence>
<dbReference type="EMBL" id="BDIP01005357">
    <property type="protein sequence ID" value="GIQ89723.1"/>
    <property type="molecule type" value="Genomic_DNA"/>
</dbReference>
<reference evidence="2 3" key="1">
    <citation type="journal article" date="2018" name="PLoS ONE">
        <title>The draft genome of Kipferlia bialata reveals reductive genome evolution in fornicate parasites.</title>
        <authorList>
            <person name="Tanifuji G."/>
            <person name="Takabayashi S."/>
            <person name="Kume K."/>
            <person name="Takagi M."/>
            <person name="Nakayama T."/>
            <person name="Kamikawa R."/>
            <person name="Inagaki Y."/>
            <person name="Hashimoto T."/>
        </authorList>
    </citation>
    <scope>NUCLEOTIDE SEQUENCE [LARGE SCALE GENOMIC DNA]</scope>
    <source>
        <strain evidence="2">NY0173</strain>
    </source>
</reference>
<name>A0A9K3D9G6_9EUKA</name>
<keyword evidence="3" id="KW-1185">Reference proteome</keyword>